<name>A0A941EPS7_9ACTN</name>
<comment type="caution">
    <text evidence="2">The sequence shown here is derived from an EMBL/GenBank/DDBJ whole genome shotgun (WGS) entry which is preliminary data.</text>
</comment>
<accession>A0A941EPS7</accession>
<feature type="signal peptide" evidence="1">
    <location>
        <begin position="1"/>
        <end position="27"/>
    </location>
</feature>
<gene>
    <name evidence="2" type="ORF">KDL01_20570</name>
</gene>
<feature type="chain" id="PRO_5037107288" evidence="1">
    <location>
        <begin position="28"/>
        <end position="164"/>
    </location>
</feature>
<reference evidence="2" key="1">
    <citation type="submission" date="2021-04" db="EMBL/GenBank/DDBJ databases">
        <title>Genome based classification of Actinospica acidithermotolerans sp. nov., an actinobacterium isolated from an Indonesian hot spring.</title>
        <authorList>
            <person name="Kusuma A.B."/>
            <person name="Putra K.E."/>
            <person name="Nafisah S."/>
            <person name="Loh J."/>
            <person name="Nouioui I."/>
            <person name="Goodfellow M."/>
        </authorList>
    </citation>
    <scope>NUCLEOTIDE SEQUENCE</scope>
    <source>
        <strain evidence="2">CSCA 57</strain>
    </source>
</reference>
<protein>
    <submittedName>
        <fullName evidence="2">Uncharacterized protein</fullName>
    </submittedName>
</protein>
<dbReference type="AlphaFoldDB" id="A0A941EPS7"/>
<dbReference type="Proteomes" id="UP000675781">
    <property type="component" value="Unassembled WGS sequence"/>
</dbReference>
<evidence type="ECO:0000313" key="3">
    <source>
        <dbReference type="Proteomes" id="UP000675781"/>
    </source>
</evidence>
<evidence type="ECO:0000313" key="2">
    <source>
        <dbReference type="EMBL" id="MBR7835682.1"/>
    </source>
</evidence>
<dbReference type="RefSeq" id="WP_212530174.1">
    <property type="nucleotide sequence ID" value="NZ_JAGSOG010000105.1"/>
</dbReference>
<organism evidence="2 3">
    <name type="scientific">Actinospica durhamensis</name>
    <dbReference type="NCBI Taxonomy" id="1508375"/>
    <lineage>
        <taxon>Bacteria</taxon>
        <taxon>Bacillati</taxon>
        <taxon>Actinomycetota</taxon>
        <taxon>Actinomycetes</taxon>
        <taxon>Catenulisporales</taxon>
        <taxon>Actinospicaceae</taxon>
        <taxon>Actinospica</taxon>
    </lineage>
</organism>
<dbReference type="EMBL" id="JAGSOG010000105">
    <property type="protein sequence ID" value="MBR7835682.1"/>
    <property type="molecule type" value="Genomic_DNA"/>
</dbReference>
<keyword evidence="3" id="KW-1185">Reference proteome</keyword>
<proteinExistence type="predicted"/>
<keyword evidence="1" id="KW-0732">Signal</keyword>
<evidence type="ECO:0000256" key="1">
    <source>
        <dbReference type="SAM" id="SignalP"/>
    </source>
</evidence>
<sequence>MTRRLRTITPLLAGLATVVLTGSTALAAVSPAQDPVAVGPGQYFTATINGTSADPVIKVVCLGPIVAGETGHPLADQYLEVQLAPTSSTVVGYTGSAADSIDVLFASASSTSVLTLTAYYVPVEIPTTLELPCGGTGTVTFAPAPTSPTARNLTLAVSYGNVAA</sequence>